<accession>A0ABZ2CMW0</accession>
<reference evidence="1 2" key="1">
    <citation type="submission" date="2023-10" db="EMBL/GenBank/DDBJ databases">
        <title>Niallia locisalis sp.nov. isolated from a salt pond sample.</title>
        <authorList>
            <person name="Li X.-J."/>
            <person name="Dong L."/>
        </authorList>
    </citation>
    <scope>NUCLEOTIDE SEQUENCE [LARGE SCALE GENOMIC DNA]</scope>
    <source>
        <strain evidence="1 2">DSM 29761</strain>
    </source>
</reference>
<organism evidence="1 2">
    <name type="scientific">Niallia oryzisoli</name>
    <dbReference type="NCBI Taxonomy" id="1737571"/>
    <lineage>
        <taxon>Bacteria</taxon>
        <taxon>Bacillati</taxon>
        <taxon>Bacillota</taxon>
        <taxon>Bacilli</taxon>
        <taxon>Bacillales</taxon>
        <taxon>Bacillaceae</taxon>
        <taxon>Niallia</taxon>
    </lineage>
</organism>
<dbReference type="EMBL" id="CP137640">
    <property type="protein sequence ID" value="WVX83317.1"/>
    <property type="molecule type" value="Genomic_DNA"/>
</dbReference>
<keyword evidence="2" id="KW-1185">Reference proteome</keyword>
<evidence type="ECO:0000313" key="1">
    <source>
        <dbReference type="EMBL" id="WVX83317.1"/>
    </source>
</evidence>
<dbReference type="Proteomes" id="UP001357223">
    <property type="component" value="Chromosome"/>
</dbReference>
<sequence>MPSKQLIDLVNRLRKSGIQISFSEPRSKISLYLPDKTDLPREIGDKSLHQDGKRKRNLTVLKFI</sequence>
<protein>
    <submittedName>
        <fullName evidence="1">Uncharacterized protein</fullName>
    </submittedName>
</protein>
<evidence type="ECO:0000313" key="2">
    <source>
        <dbReference type="Proteomes" id="UP001357223"/>
    </source>
</evidence>
<name>A0ABZ2CMW0_9BACI</name>
<dbReference type="RefSeq" id="WP_338452202.1">
    <property type="nucleotide sequence ID" value="NZ_CP137640.1"/>
</dbReference>
<proteinExistence type="predicted"/>
<gene>
    <name evidence="1" type="ORF">R4Z09_10125</name>
</gene>